<dbReference type="GO" id="GO:0006082">
    <property type="term" value="P:organic acid metabolic process"/>
    <property type="evidence" value="ECO:0007669"/>
    <property type="project" value="TreeGrafter"/>
</dbReference>
<dbReference type="GO" id="GO:0006805">
    <property type="term" value="P:xenobiotic metabolic process"/>
    <property type="evidence" value="ECO:0007669"/>
    <property type="project" value="TreeGrafter"/>
</dbReference>
<dbReference type="AlphaFoldDB" id="A0A443RX79"/>
<dbReference type="GO" id="GO:0005737">
    <property type="term" value="C:cytoplasm"/>
    <property type="evidence" value="ECO:0007669"/>
    <property type="project" value="TreeGrafter"/>
</dbReference>
<dbReference type="Gene3D" id="1.10.630.10">
    <property type="entry name" value="Cytochrome P450"/>
    <property type="match status" value="1"/>
</dbReference>
<sequence>MSAVNIYNIFVHAIFEDVEKYIDEHNGEAHDYSDVVNQFTFNVANEVVCGKRFKLSDPTYQQIRKYLSNIFITFFQHCYLHLSGTLFKYYLRFTSNAEQTLRNDFDKLKQHANKLIAERKQQLSNESYICKFFVDLWIKECKNPDNKHLPSDNLAGNIVEIWVGNETVSGVMYNGIKLMALYPKVQNSVYNEI</sequence>
<dbReference type="PANTHER" id="PTHR24300:SF397">
    <property type="entry name" value="CYTOCHROME P450 2U1"/>
    <property type="match status" value="1"/>
</dbReference>
<feature type="non-terminal residue" evidence="5">
    <location>
        <position position="193"/>
    </location>
</feature>
<keyword evidence="4" id="KW-0503">Monooxygenase</keyword>
<gene>
    <name evidence="5" type="ORF">B4U80_14367</name>
</gene>
<protein>
    <submittedName>
        <fullName evidence="5">Cytochrome P450 2J2-like protein</fullName>
    </submittedName>
</protein>
<dbReference type="GO" id="GO:0020037">
    <property type="term" value="F:heme binding"/>
    <property type="evidence" value="ECO:0007669"/>
    <property type="project" value="InterPro"/>
</dbReference>
<accession>A0A443RX79</accession>
<dbReference type="InterPro" id="IPR001128">
    <property type="entry name" value="Cyt_P450"/>
</dbReference>
<evidence type="ECO:0000313" key="6">
    <source>
        <dbReference type="Proteomes" id="UP000288716"/>
    </source>
</evidence>
<organism evidence="5 6">
    <name type="scientific">Leptotrombidium deliense</name>
    <dbReference type="NCBI Taxonomy" id="299467"/>
    <lineage>
        <taxon>Eukaryota</taxon>
        <taxon>Metazoa</taxon>
        <taxon>Ecdysozoa</taxon>
        <taxon>Arthropoda</taxon>
        <taxon>Chelicerata</taxon>
        <taxon>Arachnida</taxon>
        <taxon>Acari</taxon>
        <taxon>Acariformes</taxon>
        <taxon>Trombidiformes</taxon>
        <taxon>Prostigmata</taxon>
        <taxon>Anystina</taxon>
        <taxon>Parasitengona</taxon>
        <taxon>Trombiculoidea</taxon>
        <taxon>Trombiculidae</taxon>
        <taxon>Leptotrombidium</taxon>
    </lineage>
</organism>
<dbReference type="InterPro" id="IPR036396">
    <property type="entry name" value="Cyt_P450_sf"/>
</dbReference>
<name>A0A443RX79_9ACAR</name>
<dbReference type="VEuPathDB" id="VectorBase:LDEU012226"/>
<evidence type="ECO:0000256" key="3">
    <source>
        <dbReference type="ARBA" id="ARBA00023004"/>
    </source>
</evidence>
<keyword evidence="4" id="KW-0560">Oxidoreductase</keyword>
<dbReference type="OrthoDB" id="6507093at2759"/>
<dbReference type="SUPFAM" id="SSF48264">
    <property type="entry name" value="Cytochrome P450"/>
    <property type="match status" value="1"/>
</dbReference>
<dbReference type="STRING" id="299467.A0A443RX79"/>
<dbReference type="Proteomes" id="UP000288716">
    <property type="component" value="Unassembled WGS sequence"/>
</dbReference>
<evidence type="ECO:0000256" key="2">
    <source>
        <dbReference type="ARBA" id="ARBA00022723"/>
    </source>
</evidence>
<comment type="caution">
    <text evidence="5">The sequence shown here is derived from an EMBL/GenBank/DDBJ whole genome shotgun (WGS) entry which is preliminary data.</text>
</comment>
<evidence type="ECO:0000313" key="5">
    <source>
        <dbReference type="EMBL" id="RWS19814.1"/>
    </source>
</evidence>
<evidence type="ECO:0000256" key="4">
    <source>
        <dbReference type="ARBA" id="ARBA00023033"/>
    </source>
</evidence>
<dbReference type="PANTHER" id="PTHR24300">
    <property type="entry name" value="CYTOCHROME P450 508A4-RELATED"/>
    <property type="match status" value="1"/>
</dbReference>
<dbReference type="GO" id="GO:0008395">
    <property type="term" value="F:steroid hydroxylase activity"/>
    <property type="evidence" value="ECO:0007669"/>
    <property type="project" value="TreeGrafter"/>
</dbReference>
<comment type="similarity">
    <text evidence="1">Belongs to the cytochrome P450 family.</text>
</comment>
<keyword evidence="2" id="KW-0479">Metal-binding</keyword>
<evidence type="ECO:0000256" key="1">
    <source>
        <dbReference type="ARBA" id="ARBA00010617"/>
    </source>
</evidence>
<reference evidence="5 6" key="1">
    <citation type="journal article" date="2018" name="Gigascience">
        <title>Genomes of trombidid mites reveal novel predicted allergens and laterally-transferred genes associated with secondary metabolism.</title>
        <authorList>
            <person name="Dong X."/>
            <person name="Chaisiri K."/>
            <person name="Xia D."/>
            <person name="Armstrong S.D."/>
            <person name="Fang Y."/>
            <person name="Donnelly M.J."/>
            <person name="Kadowaki T."/>
            <person name="McGarry J.W."/>
            <person name="Darby A.C."/>
            <person name="Makepeace B.L."/>
        </authorList>
    </citation>
    <scope>NUCLEOTIDE SEQUENCE [LARGE SCALE GENOMIC DNA]</scope>
    <source>
        <strain evidence="5">UoL-UT</strain>
    </source>
</reference>
<keyword evidence="3" id="KW-0408">Iron</keyword>
<dbReference type="Pfam" id="PF00067">
    <property type="entry name" value="p450"/>
    <property type="match status" value="1"/>
</dbReference>
<dbReference type="InterPro" id="IPR050182">
    <property type="entry name" value="Cytochrome_P450_fam2"/>
</dbReference>
<proteinExistence type="inferred from homology"/>
<dbReference type="EMBL" id="NCKV01022533">
    <property type="protein sequence ID" value="RWS19814.1"/>
    <property type="molecule type" value="Genomic_DNA"/>
</dbReference>
<dbReference type="GO" id="GO:0005506">
    <property type="term" value="F:iron ion binding"/>
    <property type="evidence" value="ECO:0007669"/>
    <property type="project" value="InterPro"/>
</dbReference>
<dbReference type="GO" id="GO:0016712">
    <property type="term" value="F:oxidoreductase activity, acting on paired donors, with incorporation or reduction of molecular oxygen, reduced flavin or flavoprotein as one donor, and incorporation of one atom of oxygen"/>
    <property type="evidence" value="ECO:0007669"/>
    <property type="project" value="TreeGrafter"/>
</dbReference>
<keyword evidence="6" id="KW-1185">Reference proteome</keyword>